<dbReference type="PRINTS" id="PR00081">
    <property type="entry name" value="GDHRDH"/>
</dbReference>
<reference evidence="4 5" key="1">
    <citation type="journal article" date="2024" name="J. Plant Pathol.">
        <title>Sequence and assembly of the genome of Seiridium unicorne, isolate CBS 538.82, causal agent of cypress canker disease.</title>
        <authorList>
            <person name="Scali E."/>
            <person name="Rocca G.D."/>
            <person name="Danti R."/>
            <person name="Garbelotto M."/>
            <person name="Barberini S."/>
            <person name="Baroncelli R."/>
            <person name="Emiliani G."/>
        </authorList>
    </citation>
    <scope>NUCLEOTIDE SEQUENCE [LARGE SCALE GENOMIC DNA]</scope>
    <source>
        <strain evidence="4 5">BM-138-508</strain>
    </source>
</reference>
<gene>
    <name evidence="4" type="ORF">SUNI508_11767</name>
</gene>
<dbReference type="InterPro" id="IPR036291">
    <property type="entry name" value="NAD(P)-bd_dom_sf"/>
</dbReference>
<comment type="caution">
    <text evidence="4">The sequence shown here is derived from an EMBL/GenBank/DDBJ whole genome shotgun (WGS) entry which is preliminary data.</text>
</comment>
<dbReference type="Pfam" id="PF13561">
    <property type="entry name" value="adh_short_C2"/>
    <property type="match status" value="1"/>
</dbReference>
<dbReference type="SUPFAM" id="SSF51735">
    <property type="entry name" value="NAD(P)-binding Rossmann-fold domains"/>
    <property type="match status" value="1"/>
</dbReference>
<dbReference type="NCBIfam" id="NF005559">
    <property type="entry name" value="PRK07231.1"/>
    <property type="match status" value="1"/>
</dbReference>
<dbReference type="PRINTS" id="PR00080">
    <property type="entry name" value="SDRFAMILY"/>
</dbReference>
<sequence length="265" mass="27840">MGSLDKPLAGKVALVTGSGRGIGAAIIRKLATYGADVVVNYANSSAAAEAVAASARDLGVRAICVRADVSKRADIAQLFRQAIEELGKLDIVMSNSGIEHFGDLEKVEEQEIDKVLAVNVKAQFFIAQEAYKHLNEGGRLILTSSISAVWGVPRHAVYSASKAAITGMVKCLAQDFGPRKVTVNCIAPGGIKSDMYTEAAKDYYPGGESMSVEEIDKKVGAMSPMGRPGYPEDVAGVVMLLASPESQWLTGQTLHVSGGAHMATA</sequence>
<dbReference type="Gene3D" id="3.40.50.720">
    <property type="entry name" value="NAD(P)-binding Rossmann-like Domain"/>
    <property type="match status" value="1"/>
</dbReference>
<comment type="similarity">
    <text evidence="1">Belongs to the short-chain dehydrogenases/reductases (SDR) family.</text>
</comment>
<evidence type="ECO:0000256" key="2">
    <source>
        <dbReference type="ARBA" id="ARBA00022857"/>
    </source>
</evidence>
<dbReference type="Proteomes" id="UP001408356">
    <property type="component" value="Unassembled WGS sequence"/>
</dbReference>
<dbReference type="PANTHER" id="PTHR43639">
    <property type="entry name" value="OXIDOREDUCTASE, SHORT-CHAIN DEHYDROGENASE/REDUCTASE FAMILY (AFU_ORTHOLOGUE AFUA_5G02870)"/>
    <property type="match status" value="1"/>
</dbReference>
<dbReference type="InterPro" id="IPR002347">
    <property type="entry name" value="SDR_fam"/>
</dbReference>
<name>A0ABR2UGM2_9PEZI</name>
<dbReference type="InterPro" id="IPR020904">
    <property type="entry name" value="Sc_DH/Rdtase_CS"/>
</dbReference>
<dbReference type="PANTHER" id="PTHR43639:SF1">
    <property type="entry name" value="SHORT-CHAIN DEHYDROGENASE_REDUCTASE FAMILY PROTEIN"/>
    <property type="match status" value="1"/>
</dbReference>
<keyword evidence="3" id="KW-0560">Oxidoreductase</keyword>
<evidence type="ECO:0000256" key="1">
    <source>
        <dbReference type="ARBA" id="ARBA00006484"/>
    </source>
</evidence>
<proteinExistence type="inferred from homology"/>
<keyword evidence="2" id="KW-0521">NADP</keyword>
<keyword evidence="5" id="KW-1185">Reference proteome</keyword>
<dbReference type="EMBL" id="JARVKF010000436">
    <property type="protein sequence ID" value="KAK9413686.1"/>
    <property type="molecule type" value="Genomic_DNA"/>
</dbReference>
<evidence type="ECO:0000313" key="5">
    <source>
        <dbReference type="Proteomes" id="UP001408356"/>
    </source>
</evidence>
<evidence type="ECO:0000313" key="4">
    <source>
        <dbReference type="EMBL" id="KAK9413686.1"/>
    </source>
</evidence>
<protein>
    <submittedName>
        <fullName evidence="4">Versicolorin reductase</fullName>
    </submittedName>
</protein>
<organism evidence="4 5">
    <name type="scientific">Seiridium unicorne</name>
    <dbReference type="NCBI Taxonomy" id="138068"/>
    <lineage>
        <taxon>Eukaryota</taxon>
        <taxon>Fungi</taxon>
        <taxon>Dikarya</taxon>
        <taxon>Ascomycota</taxon>
        <taxon>Pezizomycotina</taxon>
        <taxon>Sordariomycetes</taxon>
        <taxon>Xylariomycetidae</taxon>
        <taxon>Amphisphaeriales</taxon>
        <taxon>Sporocadaceae</taxon>
        <taxon>Seiridium</taxon>
    </lineage>
</organism>
<evidence type="ECO:0000256" key="3">
    <source>
        <dbReference type="ARBA" id="ARBA00023002"/>
    </source>
</evidence>
<dbReference type="PROSITE" id="PS00061">
    <property type="entry name" value="ADH_SHORT"/>
    <property type="match status" value="1"/>
</dbReference>
<accession>A0ABR2UGM2</accession>